<dbReference type="InterPro" id="IPR017900">
    <property type="entry name" value="4Fe4S_Fe_S_CS"/>
</dbReference>
<dbReference type="AlphaFoldDB" id="A0A9D2FQ80"/>
<evidence type="ECO:0000313" key="5">
    <source>
        <dbReference type="EMBL" id="HIZ64682.1"/>
    </source>
</evidence>
<dbReference type="GO" id="GO:0046872">
    <property type="term" value="F:metal ion binding"/>
    <property type="evidence" value="ECO:0007669"/>
    <property type="project" value="UniProtKB-KW"/>
</dbReference>
<dbReference type="EMBL" id="DXBG01000043">
    <property type="protein sequence ID" value="HIZ64682.1"/>
    <property type="molecule type" value="Genomic_DNA"/>
</dbReference>
<comment type="caution">
    <text evidence="5">The sequence shown here is derived from an EMBL/GenBank/DDBJ whole genome shotgun (WGS) entry which is preliminary data.</text>
</comment>
<name>A0A9D2FQ80_9FIRM</name>
<proteinExistence type="predicted"/>
<dbReference type="PROSITE" id="PS00198">
    <property type="entry name" value="4FE4S_FER_1"/>
    <property type="match status" value="1"/>
</dbReference>
<protein>
    <submittedName>
        <fullName evidence="5">4Fe-4S binding protein</fullName>
    </submittedName>
</protein>
<feature type="domain" description="4Fe-4S ferredoxin-type" evidence="4">
    <location>
        <begin position="257"/>
        <end position="285"/>
    </location>
</feature>
<dbReference type="Gene3D" id="3.30.70.20">
    <property type="match status" value="1"/>
</dbReference>
<organism evidence="5 6">
    <name type="scientific">Candidatus Blautia pullicola</name>
    <dbReference type="NCBI Taxonomy" id="2838498"/>
    <lineage>
        <taxon>Bacteria</taxon>
        <taxon>Bacillati</taxon>
        <taxon>Bacillota</taxon>
        <taxon>Clostridia</taxon>
        <taxon>Lachnospirales</taxon>
        <taxon>Lachnospiraceae</taxon>
        <taxon>Blautia</taxon>
    </lineage>
</organism>
<gene>
    <name evidence="5" type="ORF">H9809_02070</name>
</gene>
<evidence type="ECO:0000256" key="2">
    <source>
        <dbReference type="ARBA" id="ARBA00023004"/>
    </source>
</evidence>
<evidence type="ECO:0000256" key="1">
    <source>
        <dbReference type="ARBA" id="ARBA00022723"/>
    </source>
</evidence>
<accession>A0A9D2FQ80</accession>
<dbReference type="InterPro" id="IPR017896">
    <property type="entry name" value="4Fe4S_Fe-S-bd"/>
</dbReference>
<dbReference type="GO" id="GO:0051536">
    <property type="term" value="F:iron-sulfur cluster binding"/>
    <property type="evidence" value="ECO:0007669"/>
    <property type="project" value="UniProtKB-KW"/>
</dbReference>
<feature type="domain" description="4Fe-4S ferredoxin-type" evidence="4">
    <location>
        <begin position="286"/>
        <end position="315"/>
    </location>
</feature>
<dbReference type="Proteomes" id="UP000824056">
    <property type="component" value="Unassembled WGS sequence"/>
</dbReference>
<evidence type="ECO:0000256" key="3">
    <source>
        <dbReference type="ARBA" id="ARBA00023014"/>
    </source>
</evidence>
<dbReference type="PROSITE" id="PS51379">
    <property type="entry name" value="4FE4S_FER_2"/>
    <property type="match status" value="2"/>
</dbReference>
<reference evidence="5" key="2">
    <citation type="submission" date="2021-04" db="EMBL/GenBank/DDBJ databases">
        <authorList>
            <person name="Gilroy R."/>
        </authorList>
    </citation>
    <scope>NUCLEOTIDE SEQUENCE</scope>
    <source>
        <strain evidence="5">1068</strain>
    </source>
</reference>
<sequence length="323" mass="37680">MTEQYEKAMELWEVPREFYEAAAPMYRDYEIQLAVKMEKNQVSGEEICVWLKELGYEEPEKLLWESYSRNVLVKDQKNPEDYRITTFYDRYPYFAQYEPEAYGKYSEETVRRLNDWDLKVYMGMVADKALAIARGEDVPMHQTQYLTLEESMDMMDTFGEEILILPCNCKAMERCKDKPVNVCINKLEKGPNTPYDRGHGEILSREETKEWIRKINGKGLMQSGEHQVLCNCDGVCCYPVKMAKILGTRLRYPTSHYEIQWDQEKCIQCGKCAKICNFGAFVKEGKKVTYDVEKCWGCTICAPNCPKGAITLKKRQKLTSSEE</sequence>
<dbReference type="SUPFAM" id="SSF54862">
    <property type="entry name" value="4Fe-4S ferredoxins"/>
    <property type="match status" value="1"/>
</dbReference>
<dbReference type="Pfam" id="PF14697">
    <property type="entry name" value="Fer4_21"/>
    <property type="match status" value="1"/>
</dbReference>
<keyword evidence="3" id="KW-0411">Iron-sulfur</keyword>
<keyword evidence="1" id="KW-0479">Metal-binding</keyword>
<evidence type="ECO:0000313" key="6">
    <source>
        <dbReference type="Proteomes" id="UP000824056"/>
    </source>
</evidence>
<keyword evidence="2" id="KW-0408">Iron</keyword>
<evidence type="ECO:0000259" key="4">
    <source>
        <dbReference type="PROSITE" id="PS51379"/>
    </source>
</evidence>
<reference evidence="5" key="1">
    <citation type="journal article" date="2021" name="PeerJ">
        <title>Extensive microbial diversity within the chicken gut microbiome revealed by metagenomics and culture.</title>
        <authorList>
            <person name="Gilroy R."/>
            <person name="Ravi A."/>
            <person name="Getino M."/>
            <person name="Pursley I."/>
            <person name="Horton D.L."/>
            <person name="Alikhan N.F."/>
            <person name="Baker D."/>
            <person name="Gharbi K."/>
            <person name="Hall N."/>
            <person name="Watson M."/>
            <person name="Adriaenssens E.M."/>
            <person name="Foster-Nyarko E."/>
            <person name="Jarju S."/>
            <person name="Secka A."/>
            <person name="Antonio M."/>
            <person name="Oren A."/>
            <person name="Chaudhuri R.R."/>
            <person name="La Ragione R."/>
            <person name="Hildebrand F."/>
            <person name="Pallen M.J."/>
        </authorList>
    </citation>
    <scope>NUCLEOTIDE SEQUENCE</scope>
    <source>
        <strain evidence="5">1068</strain>
    </source>
</reference>